<dbReference type="InterPro" id="IPR014284">
    <property type="entry name" value="RNA_pol_sigma-70_dom"/>
</dbReference>
<dbReference type="PANTHER" id="PTHR43133:SF8">
    <property type="entry name" value="RNA POLYMERASE SIGMA FACTOR HI_1459-RELATED"/>
    <property type="match status" value="1"/>
</dbReference>
<comment type="similarity">
    <text evidence="1">Belongs to the sigma-70 factor family. ECF subfamily.</text>
</comment>
<dbReference type="Pfam" id="PF04542">
    <property type="entry name" value="Sigma70_r2"/>
    <property type="match status" value="1"/>
</dbReference>
<evidence type="ECO:0000256" key="5">
    <source>
        <dbReference type="ARBA" id="ARBA00023163"/>
    </source>
</evidence>
<evidence type="ECO:0000256" key="2">
    <source>
        <dbReference type="ARBA" id="ARBA00023015"/>
    </source>
</evidence>
<feature type="domain" description="RNA polymerase sigma-70 region 2" evidence="7">
    <location>
        <begin position="33"/>
        <end position="88"/>
    </location>
</feature>
<evidence type="ECO:0000256" key="4">
    <source>
        <dbReference type="ARBA" id="ARBA00023125"/>
    </source>
</evidence>
<dbReference type="InterPro" id="IPR007627">
    <property type="entry name" value="RNA_pol_sigma70_r2"/>
</dbReference>
<evidence type="ECO:0000256" key="6">
    <source>
        <dbReference type="SAM" id="MobiDB-lite"/>
    </source>
</evidence>
<evidence type="ECO:0000256" key="1">
    <source>
        <dbReference type="ARBA" id="ARBA00010641"/>
    </source>
</evidence>
<keyword evidence="9" id="KW-1185">Reference proteome</keyword>
<dbReference type="EMBL" id="JBHRSM010000004">
    <property type="protein sequence ID" value="MFC3084984.1"/>
    <property type="molecule type" value="Genomic_DNA"/>
</dbReference>
<feature type="region of interest" description="Disordered" evidence="6">
    <location>
        <begin position="184"/>
        <end position="224"/>
    </location>
</feature>
<reference evidence="9" key="1">
    <citation type="journal article" date="2019" name="Int. J. Syst. Evol. Microbiol.">
        <title>The Global Catalogue of Microorganisms (GCM) 10K type strain sequencing project: providing services to taxonomists for standard genome sequencing and annotation.</title>
        <authorList>
            <consortium name="The Broad Institute Genomics Platform"/>
            <consortium name="The Broad Institute Genome Sequencing Center for Infectious Disease"/>
            <person name="Wu L."/>
            <person name="Ma J."/>
        </authorList>
    </citation>
    <scope>NUCLEOTIDE SEQUENCE [LARGE SCALE GENOMIC DNA]</scope>
    <source>
        <strain evidence="9">KCTC 62102</strain>
    </source>
</reference>
<keyword evidence="3" id="KW-0731">Sigma factor</keyword>
<dbReference type="InterPro" id="IPR036388">
    <property type="entry name" value="WH-like_DNA-bd_sf"/>
</dbReference>
<organism evidence="8 9">
    <name type="scientific">Tabrizicola soli</name>
    <dbReference type="NCBI Taxonomy" id="2185115"/>
    <lineage>
        <taxon>Bacteria</taxon>
        <taxon>Pseudomonadati</taxon>
        <taxon>Pseudomonadota</taxon>
        <taxon>Alphaproteobacteria</taxon>
        <taxon>Rhodobacterales</taxon>
        <taxon>Paracoccaceae</taxon>
        <taxon>Tabrizicola</taxon>
    </lineage>
</organism>
<dbReference type="Gene3D" id="1.10.10.10">
    <property type="entry name" value="Winged helix-like DNA-binding domain superfamily/Winged helix DNA-binding domain"/>
    <property type="match status" value="1"/>
</dbReference>
<keyword evidence="4" id="KW-0238">DNA-binding</keyword>
<dbReference type="SUPFAM" id="SSF88659">
    <property type="entry name" value="Sigma3 and sigma4 domains of RNA polymerase sigma factors"/>
    <property type="match status" value="1"/>
</dbReference>
<evidence type="ECO:0000256" key="3">
    <source>
        <dbReference type="ARBA" id="ARBA00023082"/>
    </source>
</evidence>
<dbReference type="InterPro" id="IPR039425">
    <property type="entry name" value="RNA_pol_sigma-70-like"/>
</dbReference>
<dbReference type="SUPFAM" id="SSF88946">
    <property type="entry name" value="Sigma2 domain of RNA polymerase sigma factors"/>
    <property type="match status" value="1"/>
</dbReference>
<proteinExistence type="inferred from homology"/>
<dbReference type="RefSeq" id="WP_197646663.1">
    <property type="nucleotide sequence ID" value="NZ_JAEACP010000019.1"/>
</dbReference>
<evidence type="ECO:0000313" key="8">
    <source>
        <dbReference type="EMBL" id="MFC3084984.1"/>
    </source>
</evidence>
<dbReference type="PANTHER" id="PTHR43133">
    <property type="entry name" value="RNA POLYMERASE ECF-TYPE SIGMA FACTO"/>
    <property type="match status" value="1"/>
</dbReference>
<dbReference type="InterPro" id="IPR013325">
    <property type="entry name" value="RNA_pol_sigma_r2"/>
</dbReference>
<protein>
    <submittedName>
        <fullName evidence="8">RNA polymerase sigma factor</fullName>
    </submittedName>
</protein>
<name>A0ABV7DS14_9RHOB</name>
<keyword evidence="2" id="KW-0805">Transcription regulation</keyword>
<keyword evidence="5" id="KW-0804">Transcription</keyword>
<evidence type="ECO:0000259" key="7">
    <source>
        <dbReference type="Pfam" id="PF04542"/>
    </source>
</evidence>
<dbReference type="Proteomes" id="UP001595445">
    <property type="component" value="Unassembled WGS sequence"/>
</dbReference>
<dbReference type="Gene3D" id="1.10.1740.10">
    <property type="match status" value="1"/>
</dbReference>
<dbReference type="InterPro" id="IPR013324">
    <property type="entry name" value="RNA_pol_sigma_r3/r4-like"/>
</dbReference>
<gene>
    <name evidence="8" type="ORF">ACFOD6_02870</name>
</gene>
<dbReference type="NCBIfam" id="TIGR02937">
    <property type="entry name" value="sigma70-ECF"/>
    <property type="match status" value="1"/>
</dbReference>
<evidence type="ECO:0000313" key="9">
    <source>
        <dbReference type="Proteomes" id="UP001595445"/>
    </source>
</evidence>
<accession>A0ABV7DS14</accession>
<sequence>MLYTEIFRSDLPLPQPVEPDPCTRIVARRGNYLNYLRRRVSDPDTAEDLLQDFNLKVIRASRRVGTIHNTEAWLSRVLRNTLFDHYRRCDARRRADATYAIHTTALSASDGMEPDLAEADSADGQLTDIEQALARIRPDQAELIRGLYLRDQTRDALARQLNVSIGTLNVRILRARRALRDALTGPSGHTGAIGTAAGSNPDFSGFSVRVPGPHVTRTGEEGFA</sequence>
<comment type="caution">
    <text evidence="8">The sequence shown here is derived from an EMBL/GenBank/DDBJ whole genome shotgun (WGS) entry which is preliminary data.</text>
</comment>